<proteinExistence type="predicted"/>
<protein>
    <submittedName>
        <fullName evidence="1">DUF1798 family protein</fullName>
    </submittedName>
</protein>
<keyword evidence="2" id="KW-1185">Reference proteome</keyword>
<dbReference type="Pfam" id="PF08807">
    <property type="entry name" value="DUF1798"/>
    <property type="match status" value="1"/>
</dbReference>
<sequence length="122" mass="14438">MNSLVKELQLSHKLLELNQEAALRFEKSREEEVTYDFYRDIKPVFEQGSALAHEWKERLTEMFKEGRPKYIHASQLESAVDNLEQQLLQSFDAKAKALRFRNTKESVDYTVQSVIEWLEEKS</sequence>
<dbReference type="Proteomes" id="UP000434639">
    <property type="component" value="Unassembled WGS sequence"/>
</dbReference>
<dbReference type="Gene3D" id="1.20.120.440">
    <property type="entry name" value="YppE-like"/>
    <property type="match status" value="1"/>
</dbReference>
<dbReference type="InterPro" id="IPR023351">
    <property type="entry name" value="YppE-like_sf"/>
</dbReference>
<evidence type="ECO:0000313" key="2">
    <source>
        <dbReference type="Proteomes" id="UP000434639"/>
    </source>
</evidence>
<dbReference type="AlphaFoldDB" id="A0A7X2V3K7"/>
<comment type="caution">
    <text evidence="1">The sequence shown here is derived from an EMBL/GenBank/DDBJ whole genome shotgun (WGS) entry which is preliminary data.</text>
</comment>
<dbReference type="OrthoDB" id="2361079at2"/>
<dbReference type="EMBL" id="WMIB01000001">
    <property type="protein sequence ID" value="MTH52126.1"/>
    <property type="molecule type" value="Genomic_DNA"/>
</dbReference>
<gene>
    <name evidence="1" type="ORF">GKZ89_01820</name>
</gene>
<name>A0A7X2V3K7_9BACI</name>
<dbReference type="SUPFAM" id="SSF140415">
    <property type="entry name" value="YppE-like"/>
    <property type="match status" value="1"/>
</dbReference>
<dbReference type="InterPro" id="IPR014913">
    <property type="entry name" value="YppE-like"/>
</dbReference>
<accession>A0A7X2V3K7</accession>
<organism evidence="1 2">
    <name type="scientific">Metabacillus mangrovi</name>
    <dbReference type="NCBI Taxonomy" id="1491830"/>
    <lineage>
        <taxon>Bacteria</taxon>
        <taxon>Bacillati</taxon>
        <taxon>Bacillota</taxon>
        <taxon>Bacilli</taxon>
        <taxon>Bacillales</taxon>
        <taxon>Bacillaceae</taxon>
        <taxon>Metabacillus</taxon>
    </lineage>
</organism>
<evidence type="ECO:0000313" key="1">
    <source>
        <dbReference type="EMBL" id="MTH52126.1"/>
    </source>
</evidence>
<dbReference type="RefSeq" id="WP_155110659.1">
    <property type="nucleotide sequence ID" value="NZ_WMIB01000001.1"/>
</dbReference>
<reference evidence="1 2" key="1">
    <citation type="journal article" date="2017" name="Int. J. Syst. Evol. Microbiol.">
        <title>Bacillus mangrovi sp. nov., isolated from a sediment sample from a mangrove forest.</title>
        <authorList>
            <person name="Gupta V."/>
            <person name="Singh P.K."/>
            <person name="Korpole S."/>
            <person name="Tanuku N.R.S."/>
            <person name="Pinnaka A.K."/>
        </authorList>
    </citation>
    <scope>NUCLEOTIDE SEQUENCE [LARGE SCALE GENOMIC DNA]</scope>
    <source>
        <strain evidence="1 2">KCTC 33872</strain>
    </source>
</reference>